<dbReference type="SUPFAM" id="SSF53756">
    <property type="entry name" value="UDP-Glycosyltransferase/glycogen phosphorylase"/>
    <property type="match status" value="1"/>
</dbReference>
<comment type="caution">
    <text evidence="2">The sequence shown here is derived from an EMBL/GenBank/DDBJ whole genome shotgun (WGS) entry which is preliminary data.</text>
</comment>
<evidence type="ECO:0000313" key="3">
    <source>
        <dbReference type="Proteomes" id="UP000679691"/>
    </source>
</evidence>
<keyword evidence="3" id="KW-1185">Reference proteome</keyword>
<dbReference type="RefSeq" id="WP_353545637.1">
    <property type="nucleotide sequence ID" value="NZ_JAGKSB010000001.1"/>
</dbReference>
<gene>
    <name evidence="2" type="ORF">J5U18_01015</name>
</gene>
<accession>A0A8T4H7S6</accession>
<protein>
    <submittedName>
        <fullName evidence="2">Glycosyltransferase family 4 protein</fullName>
    </submittedName>
</protein>
<dbReference type="PANTHER" id="PTHR12526:SF630">
    <property type="entry name" value="GLYCOSYLTRANSFERASE"/>
    <property type="match status" value="1"/>
</dbReference>
<proteinExistence type="predicted"/>
<feature type="domain" description="Glycosyl transferase family 1" evidence="1">
    <location>
        <begin position="195"/>
        <end position="352"/>
    </location>
</feature>
<dbReference type="AlphaFoldDB" id="A0A8T4H7S6"/>
<reference evidence="2" key="1">
    <citation type="submission" date="2021-03" db="EMBL/GenBank/DDBJ databases">
        <authorList>
            <person name="Lu T."/>
            <person name="Wang Q."/>
            <person name="Han X."/>
        </authorList>
    </citation>
    <scope>NUCLEOTIDE SEQUENCE</scope>
    <source>
        <strain evidence="2">WQ 2009</strain>
    </source>
</reference>
<dbReference type="CDD" id="cd03820">
    <property type="entry name" value="GT4_AmsD-like"/>
    <property type="match status" value="1"/>
</dbReference>
<evidence type="ECO:0000259" key="1">
    <source>
        <dbReference type="Pfam" id="PF00534"/>
    </source>
</evidence>
<sequence length="377" mass="43129">MKIVYCINGTYNSGGMERVLANKVNFLTNFGYDVTIITCDQRGLNHFFKINENVKHIDLGINYVTTVDKNIITKSAAYFYKQAIHKQRLASELIKLKADVVVSMYDNDAAFLYKINDGSKKILEIHFSRFKRLQYNRTGILGYIDKYRSKLDFDLVQKYAKFIVLTKEDKSYWGDLTNIEVIPNSNSFETDKITNPHQKQVIAVGRYDYQKGFEDLINSWKAVHKLHPTWKLAIFGNGPLKDNLQLLIDQLALSSVVELCPSVKNIEEEYLKSSILAMTSKYEGLPMVLLEAQVCGLALVSYTCKCGPKDIITDGVNGKLVSEGNIQEFSDKLITLIENEQLRTQMGIAAKENSKNYKEELVMHRWVNLFQQIISKN</sequence>
<dbReference type="InterPro" id="IPR001296">
    <property type="entry name" value="Glyco_trans_1"/>
</dbReference>
<dbReference type="Gene3D" id="3.40.50.2000">
    <property type="entry name" value="Glycogen Phosphorylase B"/>
    <property type="match status" value="2"/>
</dbReference>
<organism evidence="2 3">
    <name type="scientific">Rhinopithecimicrobium faecis</name>
    <dbReference type="NCBI Taxonomy" id="2820698"/>
    <lineage>
        <taxon>Bacteria</taxon>
        <taxon>Pseudomonadati</taxon>
        <taxon>Bacteroidota</taxon>
        <taxon>Sphingobacteriia</taxon>
        <taxon>Sphingobacteriales</taxon>
        <taxon>Sphingobacteriaceae</taxon>
        <taxon>Rhinopithecimicrobium</taxon>
    </lineage>
</organism>
<dbReference type="Pfam" id="PF00534">
    <property type="entry name" value="Glycos_transf_1"/>
    <property type="match status" value="1"/>
</dbReference>
<dbReference type="PANTHER" id="PTHR12526">
    <property type="entry name" value="GLYCOSYLTRANSFERASE"/>
    <property type="match status" value="1"/>
</dbReference>
<dbReference type="Proteomes" id="UP000679691">
    <property type="component" value="Unassembled WGS sequence"/>
</dbReference>
<dbReference type="EMBL" id="JAGKSB010000001">
    <property type="protein sequence ID" value="MBP3942156.1"/>
    <property type="molecule type" value="Genomic_DNA"/>
</dbReference>
<evidence type="ECO:0000313" key="2">
    <source>
        <dbReference type="EMBL" id="MBP3942156.1"/>
    </source>
</evidence>
<name>A0A8T4H7S6_9SPHI</name>
<dbReference type="GO" id="GO:0016757">
    <property type="term" value="F:glycosyltransferase activity"/>
    <property type="evidence" value="ECO:0007669"/>
    <property type="project" value="InterPro"/>
</dbReference>